<organism evidence="2 3">
    <name type="scientific">Solea senegalensis</name>
    <name type="common">Senegalese sole</name>
    <dbReference type="NCBI Taxonomy" id="28829"/>
    <lineage>
        <taxon>Eukaryota</taxon>
        <taxon>Metazoa</taxon>
        <taxon>Chordata</taxon>
        <taxon>Craniata</taxon>
        <taxon>Vertebrata</taxon>
        <taxon>Euteleostomi</taxon>
        <taxon>Actinopterygii</taxon>
        <taxon>Neopterygii</taxon>
        <taxon>Teleostei</taxon>
        <taxon>Neoteleostei</taxon>
        <taxon>Acanthomorphata</taxon>
        <taxon>Carangaria</taxon>
        <taxon>Pleuronectiformes</taxon>
        <taxon>Pleuronectoidei</taxon>
        <taxon>Soleidae</taxon>
        <taxon>Solea</taxon>
    </lineage>
</organism>
<dbReference type="Proteomes" id="UP000693946">
    <property type="component" value="Linkage Group LG19"/>
</dbReference>
<name>A0AAV6RFM8_SOLSE</name>
<gene>
    <name evidence="2" type="ORF">JOB18_003059</name>
</gene>
<dbReference type="AlphaFoldDB" id="A0AAV6RFM8"/>
<evidence type="ECO:0000313" key="2">
    <source>
        <dbReference type="EMBL" id="KAG7504201.1"/>
    </source>
</evidence>
<keyword evidence="1" id="KW-0472">Membrane</keyword>
<evidence type="ECO:0000313" key="3">
    <source>
        <dbReference type="Proteomes" id="UP000693946"/>
    </source>
</evidence>
<proteinExistence type="predicted"/>
<keyword evidence="1" id="KW-1133">Transmembrane helix</keyword>
<keyword evidence="1" id="KW-0812">Transmembrane</keyword>
<accession>A0AAV6RFM8</accession>
<comment type="caution">
    <text evidence="2">The sequence shown here is derived from an EMBL/GenBank/DDBJ whole genome shotgun (WGS) entry which is preliminary data.</text>
</comment>
<evidence type="ECO:0008006" key="4">
    <source>
        <dbReference type="Google" id="ProtNLM"/>
    </source>
</evidence>
<sequence>MRSRSSFSVTSVTLRGDQASTVAALFTVGFFNVFFTLTCILDNDHVSLPPPDCRLPLENSNCLTVALRLRNVTYFWSGTSAHQKHTTFPSTSTTMLKALRDRHVSTFTGIVTQWLSVTLCLSRIRQEAVPSGRLKTQEVNMSMPGISAFCSCRRNVTDV</sequence>
<keyword evidence="3" id="KW-1185">Reference proteome</keyword>
<dbReference type="EMBL" id="JAGKHQ010000011">
    <property type="protein sequence ID" value="KAG7504201.1"/>
    <property type="molecule type" value="Genomic_DNA"/>
</dbReference>
<protein>
    <recommendedName>
        <fullName evidence="4">Secreted protein</fullName>
    </recommendedName>
</protein>
<feature type="transmembrane region" description="Helical" evidence="1">
    <location>
        <begin position="20"/>
        <end position="41"/>
    </location>
</feature>
<reference evidence="2 3" key="1">
    <citation type="journal article" date="2021" name="Sci. Rep.">
        <title>Chromosome anchoring in Senegalese sole (Solea senegalensis) reveals sex-associated markers and genome rearrangements in flatfish.</title>
        <authorList>
            <person name="Guerrero-Cozar I."/>
            <person name="Gomez-Garrido J."/>
            <person name="Berbel C."/>
            <person name="Martinez-Blanch J.F."/>
            <person name="Alioto T."/>
            <person name="Claros M.G."/>
            <person name="Gagnaire P.A."/>
            <person name="Manchado M."/>
        </authorList>
    </citation>
    <scope>NUCLEOTIDE SEQUENCE [LARGE SCALE GENOMIC DNA]</scope>
    <source>
        <strain evidence="2">Sse05_10M</strain>
    </source>
</reference>
<evidence type="ECO:0000256" key="1">
    <source>
        <dbReference type="SAM" id="Phobius"/>
    </source>
</evidence>